<feature type="region of interest" description="Disordered" evidence="3">
    <location>
        <begin position="407"/>
        <end position="438"/>
    </location>
</feature>
<dbReference type="InterPro" id="IPR006045">
    <property type="entry name" value="Cupin_1"/>
</dbReference>
<feature type="signal peptide" evidence="4">
    <location>
        <begin position="1"/>
        <end position="17"/>
    </location>
</feature>
<evidence type="ECO:0000256" key="1">
    <source>
        <dbReference type="ARBA" id="ARBA00022723"/>
    </source>
</evidence>
<accession>A0A022VXJ4</accession>
<dbReference type="Gene3D" id="2.60.120.10">
    <property type="entry name" value="Jelly Rolls"/>
    <property type="match status" value="2"/>
</dbReference>
<keyword evidence="2" id="KW-0464">Manganese</keyword>
<feature type="binding site" evidence="2">
    <location>
        <position position="117"/>
    </location>
    <ligand>
        <name>Mn(2+)</name>
        <dbReference type="ChEBI" id="CHEBI:29035"/>
        <label>1</label>
    </ligand>
</feature>
<proteinExistence type="predicted"/>
<evidence type="ECO:0000259" key="5">
    <source>
        <dbReference type="SMART" id="SM00835"/>
    </source>
</evidence>
<dbReference type="InterPro" id="IPR011051">
    <property type="entry name" value="RmlC_Cupin_sf"/>
</dbReference>
<dbReference type="InterPro" id="IPR051610">
    <property type="entry name" value="GPI/OXD"/>
</dbReference>
<dbReference type="InterPro" id="IPR014710">
    <property type="entry name" value="RmlC-like_jellyroll"/>
</dbReference>
<dbReference type="SMART" id="SM00835">
    <property type="entry name" value="Cupin_1"/>
    <property type="match status" value="1"/>
</dbReference>
<feature type="compositionally biased region" description="Low complexity" evidence="3">
    <location>
        <begin position="407"/>
        <end position="424"/>
    </location>
</feature>
<dbReference type="SUPFAM" id="SSF51182">
    <property type="entry name" value="RmlC-like cupins"/>
    <property type="match status" value="1"/>
</dbReference>
<dbReference type="EMBL" id="KK207876">
    <property type="protein sequence ID" value="EZF50982.1"/>
    <property type="molecule type" value="Genomic_DNA"/>
</dbReference>
<dbReference type="Pfam" id="PF00190">
    <property type="entry name" value="Cupin_1"/>
    <property type="match status" value="2"/>
</dbReference>
<feature type="binding site" evidence="2">
    <location>
        <position position="162"/>
    </location>
    <ligand>
        <name>Mn(2+)</name>
        <dbReference type="ChEBI" id="CHEBI:29035"/>
        <label>1</label>
    </ligand>
</feature>
<name>A0A022VXJ4_TRIRU</name>
<dbReference type="GO" id="GO:0033609">
    <property type="term" value="P:oxalate metabolic process"/>
    <property type="evidence" value="ECO:0007669"/>
    <property type="project" value="InterPro"/>
</dbReference>
<dbReference type="NCBIfam" id="TIGR03404">
    <property type="entry name" value="bicupin_oxalic"/>
    <property type="match status" value="1"/>
</dbReference>
<sequence length="450" mass="48418">MKYSTVLVAALAAIADATIPIPKGGVPGQPIQESGKGAVFSGGTNNQLDLQNPSNIGGQPATDNGLVPNMKWSFSLSKTRMLYGGWIREQVIQDLPTSHDIAGAQVHLIKGGIRQMHWHRVAEWAYIYAGSFLISAVTEDGQFQLDKLGVGDMYYFPKGAAHSLQGLEDENEILLIFDDGDFDRVGTTFMVADWISHTPKDVLAKNFGVPPSTFDKTYNPDLALINSTISTKTVEGGKGALTGNSSYTFHISNAPEIQVPGGGGTIQIVDSKNFPVSKTIACAVVRLKPGGMRELHWHPTVSLSLYAFTPTSISSNHLSYRLRSGSTSTAETPVLLSTSVVVLPEPSTSPLVMPVFSQTTLATILRTPLRPRSLSTLNYTRPTVSLTSPSANGSPLLLQTSLLPPSMYQSRSLSRSRRTSSTSSPKRDTRGGAGTSDYPLRTNTFIFTSL</sequence>
<feature type="domain" description="Cupin type-1" evidence="5">
    <location>
        <begin position="74"/>
        <end position="215"/>
    </location>
</feature>
<organism evidence="6">
    <name type="scientific">Trichophyton rubrum CBS 288.86</name>
    <dbReference type="NCBI Taxonomy" id="1215330"/>
    <lineage>
        <taxon>Eukaryota</taxon>
        <taxon>Fungi</taxon>
        <taxon>Dikarya</taxon>
        <taxon>Ascomycota</taxon>
        <taxon>Pezizomycotina</taxon>
        <taxon>Eurotiomycetes</taxon>
        <taxon>Eurotiomycetidae</taxon>
        <taxon>Onygenales</taxon>
        <taxon>Arthrodermataceae</taxon>
        <taxon>Trichophyton</taxon>
    </lineage>
</organism>
<dbReference type="PANTHER" id="PTHR35848">
    <property type="entry name" value="OXALATE-BINDING PROTEIN"/>
    <property type="match status" value="1"/>
</dbReference>
<dbReference type="PANTHER" id="PTHR35848:SF9">
    <property type="entry name" value="SLL1358 PROTEIN"/>
    <property type="match status" value="1"/>
</dbReference>
<dbReference type="GO" id="GO:0046872">
    <property type="term" value="F:metal ion binding"/>
    <property type="evidence" value="ECO:0007669"/>
    <property type="project" value="UniProtKB-KW"/>
</dbReference>
<keyword evidence="1 2" id="KW-0479">Metal-binding</keyword>
<evidence type="ECO:0000256" key="2">
    <source>
        <dbReference type="PIRSR" id="PIRSR617774-2"/>
    </source>
</evidence>
<evidence type="ECO:0000256" key="3">
    <source>
        <dbReference type="SAM" id="MobiDB-lite"/>
    </source>
</evidence>
<feature type="binding site" evidence="2">
    <location>
        <position position="296"/>
    </location>
    <ligand>
        <name>Mn(2+)</name>
        <dbReference type="ChEBI" id="CHEBI:29035"/>
        <label>2</label>
    </ligand>
</feature>
<evidence type="ECO:0000256" key="4">
    <source>
        <dbReference type="SAM" id="SignalP"/>
    </source>
</evidence>
<dbReference type="InterPro" id="IPR017774">
    <property type="entry name" value="Bicupin_oxalate_deCO2ase/Oxase"/>
</dbReference>
<feature type="binding site" evidence="2">
    <location>
        <position position="298"/>
    </location>
    <ligand>
        <name>Mn(2+)</name>
        <dbReference type="ChEBI" id="CHEBI:29035"/>
        <label>2</label>
    </ligand>
</feature>
<comment type="cofactor">
    <cofactor evidence="2">
        <name>Mn(2+)</name>
        <dbReference type="ChEBI" id="CHEBI:29035"/>
    </cofactor>
    <text evidence="2">Binds 2 manganese ions per subunit.</text>
</comment>
<keyword evidence="4" id="KW-0732">Signal</keyword>
<reference evidence="6" key="1">
    <citation type="submission" date="2014-02" db="EMBL/GenBank/DDBJ databases">
        <title>The Genome Sequence of Trichophyton rubrum (morphotype fischeri) CBS 288.86.</title>
        <authorList>
            <consortium name="The Broad Institute Genomics Platform"/>
            <person name="Cuomo C.A."/>
            <person name="White T.C."/>
            <person name="Graser Y."/>
            <person name="Martinez-Rossi N."/>
            <person name="Heitman J."/>
            <person name="Young S.K."/>
            <person name="Zeng Q."/>
            <person name="Gargeya S."/>
            <person name="Abouelleil A."/>
            <person name="Alvarado L."/>
            <person name="Chapman S.B."/>
            <person name="Gainer-Dewar J."/>
            <person name="Goldberg J."/>
            <person name="Griggs A."/>
            <person name="Gujja S."/>
            <person name="Hansen M."/>
            <person name="Howarth C."/>
            <person name="Imamovic A."/>
            <person name="Larimer J."/>
            <person name="Martinez D."/>
            <person name="Murphy C."/>
            <person name="Pearson M.D."/>
            <person name="Persinoti G."/>
            <person name="Poon T."/>
            <person name="Priest M."/>
            <person name="Roberts A.D."/>
            <person name="Saif S."/>
            <person name="Shea T.D."/>
            <person name="Sykes S.N."/>
            <person name="Wortman J."/>
            <person name="Nusbaum C."/>
            <person name="Birren B."/>
        </authorList>
    </citation>
    <scope>NUCLEOTIDE SEQUENCE [LARGE SCALE GENOMIC DNA]</scope>
    <source>
        <strain evidence="6">CBS 288.86</strain>
    </source>
</reference>
<protein>
    <recommendedName>
        <fullName evidence="5">Cupin type-1 domain-containing protein</fullName>
    </recommendedName>
</protein>
<dbReference type="AlphaFoldDB" id="A0A022VXJ4"/>
<gene>
    <name evidence="6" type="ORF">H103_05792</name>
</gene>
<dbReference type="HOGENOM" id="CLU_608577_0_0_1"/>
<dbReference type="Proteomes" id="UP000023758">
    <property type="component" value="Unassembled WGS sequence"/>
</dbReference>
<evidence type="ECO:0000313" key="6">
    <source>
        <dbReference type="EMBL" id="EZF50982.1"/>
    </source>
</evidence>
<feature type="chain" id="PRO_5001508021" description="Cupin type-1 domain-containing protein" evidence="4">
    <location>
        <begin position="18"/>
        <end position="450"/>
    </location>
</feature>
<feature type="binding site" evidence="2">
    <location>
        <position position="123"/>
    </location>
    <ligand>
        <name>Mn(2+)</name>
        <dbReference type="ChEBI" id="CHEBI:29035"/>
        <label>1</label>
    </ligand>
</feature>
<feature type="binding site" evidence="2">
    <location>
        <position position="119"/>
    </location>
    <ligand>
        <name>Mn(2+)</name>
        <dbReference type="ChEBI" id="CHEBI:29035"/>
        <label>1</label>
    </ligand>
</feature>